<proteinExistence type="predicted"/>
<dbReference type="Pfam" id="PF13714">
    <property type="entry name" value="PEP_mutase"/>
    <property type="match status" value="1"/>
</dbReference>
<reference evidence="1 2" key="1">
    <citation type="journal article" date="2017" name="MBio">
        <title>Type VI secretion-mediated competition in the bee gut microbiome.</title>
        <authorList>
            <person name="Steele M.I."/>
            <person name="Kwong W.K."/>
            <person name="Powell J.E."/>
            <person name="Whiteley M."/>
            <person name="Moran N.A."/>
        </authorList>
    </citation>
    <scope>NUCLEOTIDE SEQUENCE [LARGE SCALE GENOMIC DNA]</scope>
    <source>
        <strain evidence="1 2">Ruf1-X</strain>
    </source>
</reference>
<gene>
    <name evidence="1" type="ORF">BHC46_03075</name>
</gene>
<dbReference type="SUPFAM" id="SSF51621">
    <property type="entry name" value="Phosphoenolpyruvate/pyruvate domain"/>
    <property type="match status" value="1"/>
</dbReference>
<dbReference type="GO" id="GO:0003824">
    <property type="term" value="F:catalytic activity"/>
    <property type="evidence" value="ECO:0007669"/>
    <property type="project" value="InterPro"/>
</dbReference>
<dbReference type="InterPro" id="IPR015813">
    <property type="entry name" value="Pyrv/PenolPyrv_kinase-like_dom"/>
</dbReference>
<dbReference type="CDD" id="cd00377">
    <property type="entry name" value="ICL_PEPM"/>
    <property type="match status" value="1"/>
</dbReference>
<comment type="caution">
    <text evidence="1">The sequence shown here is derived from an EMBL/GenBank/DDBJ whole genome shotgun (WGS) entry which is preliminary data.</text>
</comment>
<organism evidence="1 2">
    <name type="scientific">Snodgrassella alvi</name>
    <dbReference type="NCBI Taxonomy" id="1196083"/>
    <lineage>
        <taxon>Bacteria</taxon>
        <taxon>Pseudomonadati</taxon>
        <taxon>Pseudomonadota</taxon>
        <taxon>Betaproteobacteria</taxon>
        <taxon>Neisseriales</taxon>
        <taxon>Neisseriaceae</taxon>
        <taxon>Snodgrassella</taxon>
    </lineage>
</organism>
<dbReference type="PANTHER" id="PTHR42905">
    <property type="entry name" value="PHOSPHOENOLPYRUVATE CARBOXYLASE"/>
    <property type="match status" value="1"/>
</dbReference>
<dbReference type="AlphaFoldDB" id="A0A2N9XK54"/>
<dbReference type="InterPro" id="IPR039556">
    <property type="entry name" value="ICL/PEPM"/>
</dbReference>
<accession>A0A2N9XK54</accession>
<dbReference type="Proteomes" id="UP000229970">
    <property type="component" value="Unassembled WGS sequence"/>
</dbReference>
<dbReference type="Gene3D" id="3.20.20.60">
    <property type="entry name" value="Phosphoenolpyruvate-binding domains"/>
    <property type="match status" value="1"/>
</dbReference>
<name>A0A2N9XK54_9NEIS</name>
<evidence type="ECO:0000313" key="1">
    <source>
        <dbReference type="EMBL" id="PIT48709.1"/>
    </source>
</evidence>
<protein>
    <submittedName>
        <fullName evidence="1">Carboxyvinyl-carboxyphosphonate phosphorylmutase</fullName>
    </submittedName>
</protein>
<evidence type="ECO:0000313" key="2">
    <source>
        <dbReference type="Proteomes" id="UP000229970"/>
    </source>
</evidence>
<dbReference type="PANTHER" id="PTHR42905:SF16">
    <property type="entry name" value="CARBOXYPHOSPHONOENOLPYRUVATE PHOSPHONOMUTASE-LIKE PROTEIN (AFU_ORTHOLOGUE AFUA_5G07230)"/>
    <property type="match status" value="1"/>
</dbReference>
<dbReference type="InterPro" id="IPR040442">
    <property type="entry name" value="Pyrv_kinase-like_dom_sf"/>
</dbReference>
<dbReference type="EMBL" id="MEIP01000012">
    <property type="protein sequence ID" value="PIT48709.1"/>
    <property type="molecule type" value="Genomic_DNA"/>
</dbReference>
<sequence>MTFNRLHKNSYPLILCNVWDVNSAKIAEKLGFQAIGTSSAAIASMLGYDDGEKIQFEELCYVIQKIAGNTFLPLSVDMEAGYGRTSAEIVNNIKKLATYGIAGINLEDSIVNAERILVDGKRFANILYEVKNKLNEADLNIFLNIRTDTYVLNVPNKLDETRKRIELYTKAGADGIFIPCLSHEADIKFLVDESQLPINIMAMPDLPNFEKLKELGVKRISMGDCLFSNMSAILKHKLSKVMDNQSFADIFSDSKC</sequence>